<keyword evidence="16" id="KW-1185">Reference proteome</keyword>
<comment type="subunit">
    <text evidence="11">Homodimer.</text>
</comment>
<dbReference type="PANTHER" id="PTHR11070">
    <property type="entry name" value="UVRD / RECB / PCRA DNA HELICASE FAMILY MEMBER"/>
    <property type="match status" value="1"/>
</dbReference>
<comment type="function">
    <text evidence="11">Rep helicase is a single-stranded DNA-dependent ATPase involved in DNA replication; it can initiate unwinding at a nick in the DNA. It binds to the single-stranded DNA and acts in a progressive fashion along the DNA in the 3' to 5' direction.</text>
</comment>
<reference evidence="15 16" key="1">
    <citation type="submission" date="2020-08" db="EMBL/GenBank/DDBJ databases">
        <title>Genomic Encyclopedia of Type Strains, Phase IV (KMG-IV): sequencing the most valuable type-strain genomes for metagenomic binning, comparative biology and taxonomic classification.</title>
        <authorList>
            <person name="Goeker M."/>
        </authorList>
    </citation>
    <scope>NUCLEOTIDE SEQUENCE [LARGE SCALE GENOMIC DNA]</scope>
    <source>
        <strain evidence="15 16">DSM 29781</strain>
    </source>
</reference>
<evidence type="ECO:0000256" key="11">
    <source>
        <dbReference type="HAMAP-Rule" id="MF_01920"/>
    </source>
</evidence>
<comment type="catalytic activity">
    <reaction evidence="9 11">
        <text>Couples ATP hydrolysis with the unwinding of duplex DNA by translocating in the 3'-5' direction.</text>
        <dbReference type="EC" id="5.6.2.4"/>
    </reaction>
</comment>
<evidence type="ECO:0000256" key="8">
    <source>
        <dbReference type="ARBA" id="ARBA00023235"/>
    </source>
</evidence>
<dbReference type="GO" id="GO:0005829">
    <property type="term" value="C:cytosol"/>
    <property type="evidence" value="ECO:0007669"/>
    <property type="project" value="TreeGrafter"/>
</dbReference>
<dbReference type="EMBL" id="JACHGB010000005">
    <property type="protein sequence ID" value="MBB5272631.1"/>
    <property type="molecule type" value="Genomic_DNA"/>
</dbReference>
<sequence>MTATPLNPAQREAIRYLDGPCLVIAGAGSGKTRVITQKIAHLIGAGMRPSSIAAITFTNKAATEMGERLGKLIKLPDGERPLVSTFHSLGVQMLRRDCKRLGLKTSFSILDSDDALAIIQQALATTDRKLLRAAQSTISLWKNAMAGPDEAAALATDENERQFARAYRDYAATLAAYQAVDFDDLILLPVKLLREEPEVAQHWRERLRYLLVDEYQDTNACQYELLKLLTGPRQAFTAVGDDDQSIYGWRGATLENLKRLGEDFPRLKVIKLEQNYRSSVTILQAANRLIAHNPKLHEKKLWSEHGVGDPITVVVCDTDEDEAESVAMRLQAHKFERRGKFSDYAILYRGNHQARVIEQALRKEKIPYVLSGGQSFFDRAEIRDLMGWLRLLANDDDDPAFIRAVTTPKRGIGNATLEALGRYSGQRHVSMFAALFETGFESHVAARQLEPLRTFGEFINRIGWRAAREPAAQVLDDLVAAVGYRAHLFDTLDDKQAATRWQNVCDFIDWLKKRAEEDGATLLQMAQSVAILSQLDRKDSDVDAVRMTTIHASKGLEFPHVFIVGCEEGLLPHHGGVPAADADEGAAGRDAAREDALAAARIEEERRLMYVAVTRAQRSLTLSWCQSRKRGRDSSKQRPSRFLAEMELVAAPPATRSVSQESARARLGALKDLLAAGGPKAAR</sequence>
<dbReference type="Gene3D" id="1.10.486.10">
    <property type="entry name" value="PCRA, domain 4"/>
    <property type="match status" value="1"/>
</dbReference>
<comment type="caution">
    <text evidence="15">The sequence shown here is derived from an EMBL/GenBank/DDBJ whole genome shotgun (WGS) entry which is preliminary data.</text>
</comment>
<keyword evidence="8 11" id="KW-0413">Isomerase</keyword>
<evidence type="ECO:0000256" key="3">
    <source>
        <dbReference type="ARBA" id="ARBA00022741"/>
    </source>
</evidence>
<dbReference type="InterPro" id="IPR014016">
    <property type="entry name" value="UvrD-like_ATP-bd"/>
</dbReference>
<keyword evidence="3 11" id="KW-0547">Nucleotide-binding</keyword>
<protein>
    <recommendedName>
        <fullName evidence="11">ATP-dependent DNA helicase Rep</fullName>
        <ecNumber evidence="11">5.6.2.4</ecNumber>
    </recommendedName>
    <alternativeName>
        <fullName evidence="11">DNA 3'-5' helicase Rep</fullName>
    </alternativeName>
</protein>
<evidence type="ECO:0000256" key="5">
    <source>
        <dbReference type="ARBA" id="ARBA00022806"/>
    </source>
</evidence>
<evidence type="ECO:0000256" key="9">
    <source>
        <dbReference type="ARBA" id="ARBA00034617"/>
    </source>
</evidence>
<keyword evidence="7 11" id="KW-0238">DNA-binding</keyword>
<dbReference type="GO" id="GO:0000725">
    <property type="term" value="P:recombinational repair"/>
    <property type="evidence" value="ECO:0007669"/>
    <property type="project" value="TreeGrafter"/>
</dbReference>
<evidence type="ECO:0000313" key="16">
    <source>
        <dbReference type="Proteomes" id="UP000532440"/>
    </source>
</evidence>
<dbReference type="Proteomes" id="UP000532440">
    <property type="component" value="Unassembled WGS sequence"/>
</dbReference>
<evidence type="ECO:0000259" key="13">
    <source>
        <dbReference type="PROSITE" id="PS51198"/>
    </source>
</evidence>
<keyword evidence="6 11" id="KW-0067">ATP-binding</keyword>
<dbReference type="GO" id="GO:0043138">
    <property type="term" value="F:3'-5' DNA helicase activity"/>
    <property type="evidence" value="ECO:0007669"/>
    <property type="project" value="UniProtKB-UniRule"/>
</dbReference>
<keyword evidence="4 11" id="KW-0378">Hydrolase</keyword>
<dbReference type="Gene3D" id="3.40.50.300">
    <property type="entry name" value="P-loop containing nucleotide triphosphate hydrolases"/>
    <property type="match status" value="2"/>
</dbReference>
<feature type="domain" description="UvrD-like helicase C-terminal" evidence="14">
    <location>
        <begin position="280"/>
        <end position="555"/>
    </location>
</feature>
<dbReference type="Pfam" id="PF13361">
    <property type="entry name" value="UvrD_C"/>
    <property type="match status" value="1"/>
</dbReference>
<accession>A0A7W8HJK0</accession>
<dbReference type="Pfam" id="PF00580">
    <property type="entry name" value="UvrD-helicase"/>
    <property type="match status" value="1"/>
</dbReference>
<dbReference type="Gene3D" id="1.10.10.160">
    <property type="match status" value="1"/>
</dbReference>
<evidence type="ECO:0000256" key="1">
    <source>
        <dbReference type="ARBA" id="ARBA00009922"/>
    </source>
</evidence>
<comment type="catalytic activity">
    <reaction evidence="10 11">
        <text>ATP + H2O = ADP + phosphate + H(+)</text>
        <dbReference type="Rhea" id="RHEA:13065"/>
        <dbReference type="ChEBI" id="CHEBI:15377"/>
        <dbReference type="ChEBI" id="CHEBI:15378"/>
        <dbReference type="ChEBI" id="CHEBI:30616"/>
        <dbReference type="ChEBI" id="CHEBI:43474"/>
        <dbReference type="ChEBI" id="CHEBI:456216"/>
        <dbReference type="EC" id="5.6.2.4"/>
    </reaction>
</comment>
<organism evidence="15 16">
    <name type="scientific">Quisquiliibacterium transsilvanicum</name>
    <dbReference type="NCBI Taxonomy" id="1549638"/>
    <lineage>
        <taxon>Bacteria</taxon>
        <taxon>Pseudomonadati</taxon>
        <taxon>Pseudomonadota</taxon>
        <taxon>Betaproteobacteria</taxon>
        <taxon>Burkholderiales</taxon>
        <taxon>Burkholderiaceae</taxon>
        <taxon>Quisquiliibacterium</taxon>
    </lineage>
</organism>
<dbReference type="GO" id="GO:0003697">
    <property type="term" value="F:single-stranded DNA binding"/>
    <property type="evidence" value="ECO:0007669"/>
    <property type="project" value="UniProtKB-UniRule"/>
</dbReference>
<evidence type="ECO:0000256" key="4">
    <source>
        <dbReference type="ARBA" id="ARBA00022801"/>
    </source>
</evidence>
<dbReference type="EC" id="5.6.2.4" evidence="11"/>
<comment type="similarity">
    <text evidence="1 11">Belongs to the helicase family. UvrD subfamily.</text>
</comment>
<dbReference type="GO" id="GO:0005524">
    <property type="term" value="F:ATP binding"/>
    <property type="evidence" value="ECO:0007669"/>
    <property type="project" value="UniProtKB-UniRule"/>
</dbReference>
<feature type="binding site" evidence="11">
    <location>
        <position position="277"/>
    </location>
    <ligand>
        <name>ATP</name>
        <dbReference type="ChEBI" id="CHEBI:30616"/>
    </ligand>
</feature>
<dbReference type="InterPro" id="IPR027417">
    <property type="entry name" value="P-loop_NTPase"/>
</dbReference>
<feature type="domain" description="UvrD-like helicase ATP-binding" evidence="13">
    <location>
        <begin position="4"/>
        <end position="279"/>
    </location>
</feature>
<name>A0A7W8HJK0_9BURK</name>
<evidence type="ECO:0000256" key="7">
    <source>
        <dbReference type="ARBA" id="ARBA00023125"/>
    </source>
</evidence>
<evidence type="ECO:0000256" key="10">
    <source>
        <dbReference type="ARBA" id="ARBA00048988"/>
    </source>
</evidence>
<evidence type="ECO:0000313" key="15">
    <source>
        <dbReference type="EMBL" id="MBB5272631.1"/>
    </source>
</evidence>
<keyword evidence="2 11" id="KW-0235">DNA replication</keyword>
<dbReference type="InterPro" id="IPR014017">
    <property type="entry name" value="DNA_helicase_UvrD-like_C"/>
</dbReference>
<dbReference type="GO" id="GO:0016787">
    <property type="term" value="F:hydrolase activity"/>
    <property type="evidence" value="ECO:0007669"/>
    <property type="project" value="UniProtKB-UniRule"/>
</dbReference>
<dbReference type="RefSeq" id="WP_183968341.1">
    <property type="nucleotide sequence ID" value="NZ_BAABEW010000012.1"/>
</dbReference>
<dbReference type="SUPFAM" id="SSF52540">
    <property type="entry name" value="P-loop containing nucleoside triphosphate hydrolases"/>
    <property type="match status" value="1"/>
</dbReference>
<dbReference type="CDD" id="cd17932">
    <property type="entry name" value="DEXQc_UvrD"/>
    <property type="match status" value="1"/>
</dbReference>
<keyword evidence="5 11" id="KW-0347">Helicase</keyword>
<gene>
    <name evidence="11" type="primary">rep</name>
    <name evidence="15" type="ORF">HNQ70_002654</name>
</gene>
<evidence type="ECO:0000259" key="14">
    <source>
        <dbReference type="PROSITE" id="PS51217"/>
    </source>
</evidence>
<dbReference type="AlphaFoldDB" id="A0A7W8HJK0"/>
<proteinExistence type="inferred from homology"/>
<dbReference type="PANTHER" id="PTHR11070:SF64">
    <property type="entry name" value="ATP-DEPENDENT DNA HELICASE REP"/>
    <property type="match status" value="1"/>
</dbReference>
<dbReference type="PROSITE" id="PS51198">
    <property type="entry name" value="UVRD_HELICASE_ATP_BIND"/>
    <property type="match status" value="1"/>
</dbReference>
<feature type="binding site" evidence="12">
    <location>
        <begin position="25"/>
        <end position="32"/>
    </location>
    <ligand>
        <name>ATP</name>
        <dbReference type="ChEBI" id="CHEBI:30616"/>
    </ligand>
</feature>
<dbReference type="InterPro" id="IPR000212">
    <property type="entry name" value="DNA_helicase_UvrD/REP"/>
</dbReference>
<dbReference type="InterPro" id="IPR013986">
    <property type="entry name" value="DExx_box_DNA_helicase_dom_sf"/>
</dbReference>
<dbReference type="InterPro" id="IPR005752">
    <property type="entry name" value="Helicase_Rep"/>
</dbReference>
<evidence type="ECO:0000256" key="12">
    <source>
        <dbReference type="PROSITE-ProRule" id="PRU00560"/>
    </source>
</evidence>
<evidence type="ECO:0000256" key="2">
    <source>
        <dbReference type="ARBA" id="ARBA00022705"/>
    </source>
</evidence>
<dbReference type="HAMAP" id="MF_01920">
    <property type="entry name" value="Helicase_Rep"/>
    <property type="match status" value="1"/>
</dbReference>
<evidence type="ECO:0000256" key="6">
    <source>
        <dbReference type="ARBA" id="ARBA00022840"/>
    </source>
</evidence>
<dbReference type="PROSITE" id="PS51217">
    <property type="entry name" value="UVRD_HELICASE_CTER"/>
    <property type="match status" value="1"/>
</dbReference>
<dbReference type="GO" id="GO:0006260">
    <property type="term" value="P:DNA replication"/>
    <property type="evidence" value="ECO:0007669"/>
    <property type="project" value="UniProtKB-UniRule"/>
</dbReference>